<dbReference type="AlphaFoldDB" id="A0A4R6J6F4"/>
<evidence type="ECO:0000313" key="4">
    <source>
        <dbReference type="EMBL" id="TDO31050.1"/>
    </source>
</evidence>
<dbReference type="OrthoDB" id="5190946at2"/>
<dbReference type="Proteomes" id="UP000294901">
    <property type="component" value="Unassembled WGS sequence"/>
</dbReference>
<proteinExistence type="predicted"/>
<organism evidence="4 5">
    <name type="scientific">Paractinoplanes brasiliensis</name>
    <dbReference type="NCBI Taxonomy" id="52695"/>
    <lineage>
        <taxon>Bacteria</taxon>
        <taxon>Bacillati</taxon>
        <taxon>Actinomycetota</taxon>
        <taxon>Actinomycetes</taxon>
        <taxon>Micromonosporales</taxon>
        <taxon>Micromonosporaceae</taxon>
        <taxon>Paractinoplanes</taxon>
    </lineage>
</organism>
<evidence type="ECO:0000259" key="3">
    <source>
        <dbReference type="Pfam" id="PF07811"/>
    </source>
</evidence>
<evidence type="ECO:0000256" key="2">
    <source>
        <dbReference type="SAM" id="Phobius"/>
    </source>
</evidence>
<keyword evidence="2" id="KW-1133">Transmembrane helix</keyword>
<dbReference type="Pfam" id="PF07811">
    <property type="entry name" value="TadE"/>
    <property type="match status" value="1"/>
</dbReference>
<accession>A0A4R6J6F4</accession>
<comment type="caution">
    <text evidence="4">The sequence shown here is derived from an EMBL/GenBank/DDBJ whole genome shotgun (WGS) entry which is preliminary data.</text>
</comment>
<gene>
    <name evidence="4" type="ORF">C8E87_6460</name>
</gene>
<keyword evidence="5" id="KW-1185">Reference proteome</keyword>
<feature type="domain" description="TadE-like" evidence="3">
    <location>
        <begin position="25"/>
        <end position="67"/>
    </location>
</feature>
<name>A0A4R6J6F4_9ACTN</name>
<dbReference type="InterPro" id="IPR012495">
    <property type="entry name" value="TadE-like_dom"/>
</dbReference>
<feature type="compositionally biased region" description="Basic and acidic residues" evidence="1">
    <location>
        <begin position="9"/>
        <end position="20"/>
    </location>
</feature>
<reference evidence="4 5" key="1">
    <citation type="submission" date="2019-03" db="EMBL/GenBank/DDBJ databases">
        <title>Sequencing the genomes of 1000 actinobacteria strains.</title>
        <authorList>
            <person name="Klenk H.-P."/>
        </authorList>
    </citation>
    <scope>NUCLEOTIDE SEQUENCE [LARGE SCALE GENOMIC DNA]</scope>
    <source>
        <strain evidence="4 5">DSM 43805</strain>
    </source>
</reference>
<evidence type="ECO:0000313" key="5">
    <source>
        <dbReference type="Proteomes" id="UP000294901"/>
    </source>
</evidence>
<keyword evidence="2" id="KW-0812">Transmembrane</keyword>
<sequence>MRTASRSHLRPEPRAAHRPARVEEGAAAVEFAIVLPLMLLLVFGVIDFGRALQQQTLLSAAVREGARTAALNGSPATIQARVRGMAGTNATVTSTLCTSSSTTTADATVTASQPFTAVTPIFVFMAMFGPSSSITTLTATGVMSCTG</sequence>
<protein>
    <submittedName>
        <fullName evidence="4">Flp pilus assembly protein TadG</fullName>
    </submittedName>
</protein>
<keyword evidence="2" id="KW-0472">Membrane</keyword>
<dbReference type="EMBL" id="SNWR01000002">
    <property type="protein sequence ID" value="TDO31050.1"/>
    <property type="molecule type" value="Genomic_DNA"/>
</dbReference>
<evidence type="ECO:0000256" key="1">
    <source>
        <dbReference type="SAM" id="MobiDB-lite"/>
    </source>
</evidence>
<feature type="transmembrane region" description="Helical" evidence="2">
    <location>
        <begin position="27"/>
        <end position="46"/>
    </location>
</feature>
<feature type="region of interest" description="Disordered" evidence="1">
    <location>
        <begin position="1"/>
        <end position="20"/>
    </location>
</feature>